<dbReference type="EMBL" id="LXPE01000016">
    <property type="protein sequence ID" value="OBA26563.1"/>
    <property type="molecule type" value="Genomic_DNA"/>
</dbReference>
<proteinExistence type="predicted"/>
<reference evidence="3" key="1">
    <citation type="journal article" date="2016" name="Proc. Natl. Acad. Sci. U.S.A.">
        <title>Comparative genomics of biotechnologically important yeasts.</title>
        <authorList>
            <person name="Riley R."/>
            <person name="Haridas S."/>
            <person name="Wolfe K.H."/>
            <person name="Lopes M.R."/>
            <person name="Hittinger C.T."/>
            <person name="Goeker M."/>
            <person name="Salamov A.A."/>
            <person name="Wisecaver J.H."/>
            <person name="Long T.M."/>
            <person name="Calvey C.H."/>
            <person name="Aerts A.L."/>
            <person name="Barry K.W."/>
            <person name="Choi C."/>
            <person name="Clum A."/>
            <person name="Coughlan A.Y."/>
            <person name="Deshpande S."/>
            <person name="Douglass A.P."/>
            <person name="Hanson S.J."/>
            <person name="Klenk H.-P."/>
            <person name="LaButti K.M."/>
            <person name="Lapidus A."/>
            <person name="Lindquist E.A."/>
            <person name="Lipzen A.M."/>
            <person name="Meier-Kolthoff J.P."/>
            <person name="Ohm R.A."/>
            <person name="Otillar R.P."/>
            <person name="Pangilinan J.L."/>
            <person name="Peng Y."/>
            <person name="Rokas A."/>
            <person name="Rosa C.A."/>
            <person name="Scheuner C."/>
            <person name="Sibirny A.A."/>
            <person name="Slot J.C."/>
            <person name="Stielow J.B."/>
            <person name="Sun H."/>
            <person name="Kurtzman C.P."/>
            <person name="Blackwell M."/>
            <person name="Grigoriev I.V."/>
            <person name="Jeffries T.W."/>
        </authorList>
    </citation>
    <scope>NUCLEOTIDE SEQUENCE [LARGE SCALE GENOMIC DNA]</scope>
    <source>
        <strain evidence="3">NRRL Y-1626</strain>
    </source>
</reference>
<dbReference type="SUPFAM" id="SSF55194">
    <property type="entry name" value="Ribosome recycling factor, RRF"/>
    <property type="match status" value="1"/>
</dbReference>
<dbReference type="Gene3D" id="1.10.132.20">
    <property type="entry name" value="Ribosome-recycling factor"/>
    <property type="match status" value="1"/>
</dbReference>
<accession>A0A1B7TCX1</accession>
<dbReference type="AlphaFoldDB" id="A0A1B7TCX1"/>
<dbReference type="Proteomes" id="UP000092321">
    <property type="component" value="Unassembled WGS sequence"/>
</dbReference>
<name>A0A1B7TCX1_9ASCO</name>
<comment type="caution">
    <text evidence="2">The sequence shown here is derived from an EMBL/GenBank/DDBJ whole genome shotgun (WGS) entry which is preliminary data.</text>
</comment>
<keyword evidence="3" id="KW-1185">Reference proteome</keyword>
<feature type="domain" description="Ribosome recycling factor" evidence="1">
    <location>
        <begin position="95"/>
        <end position="241"/>
    </location>
</feature>
<evidence type="ECO:0000313" key="3">
    <source>
        <dbReference type="Proteomes" id="UP000092321"/>
    </source>
</evidence>
<sequence length="243" mass="28151">MFSKNLSKTFHISSFSLYTKSYNSLPIRQFTTSTLLFKKGGKGGKKNNNSRGNSGDEEDIILEEPGFYTKKYIELQNKEFKFLEKKFQVRKQALDFDPKLLEDLNVGKEGLFRDFATATKKGKVMIVTCFDKKNVNIIINTILARNDLLKMTPEKIPDNEQQLKVNLPPITDAVKKDYENNLKTIGENFKKEIKNQFLSKGEMKIVKELNKKKDALAIEIMKDFEKDHKKFTTKVDDLVKKYI</sequence>
<dbReference type="Pfam" id="PF01765">
    <property type="entry name" value="RRF"/>
    <property type="match status" value="1"/>
</dbReference>
<dbReference type="Gene3D" id="3.30.1360.40">
    <property type="match status" value="1"/>
</dbReference>
<dbReference type="InterPro" id="IPR023584">
    <property type="entry name" value="Ribosome_recyc_fac_dom"/>
</dbReference>
<dbReference type="InterPro" id="IPR036191">
    <property type="entry name" value="RRF_sf"/>
</dbReference>
<protein>
    <recommendedName>
        <fullName evidence="1">Ribosome recycling factor domain-containing protein</fullName>
    </recommendedName>
</protein>
<gene>
    <name evidence="2" type="ORF">HANVADRAFT_53027</name>
</gene>
<evidence type="ECO:0000259" key="1">
    <source>
        <dbReference type="Pfam" id="PF01765"/>
    </source>
</evidence>
<evidence type="ECO:0000313" key="2">
    <source>
        <dbReference type="EMBL" id="OBA26563.1"/>
    </source>
</evidence>
<feature type="non-terminal residue" evidence="2">
    <location>
        <position position="243"/>
    </location>
</feature>
<dbReference type="OrthoDB" id="407355at2759"/>
<organism evidence="2 3">
    <name type="scientific">Hanseniaspora valbyensis NRRL Y-1626</name>
    <dbReference type="NCBI Taxonomy" id="766949"/>
    <lineage>
        <taxon>Eukaryota</taxon>
        <taxon>Fungi</taxon>
        <taxon>Dikarya</taxon>
        <taxon>Ascomycota</taxon>
        <taxon>Saccharomycotina</taxon>
        <taxon>Saccharomycetes</taxon>
        <taxon>Saccharomycodales</taxon>
        <taxon>Saccharomycodaceae</taxon>
        <taxon>Hanseniaspora</taxon>
    </lineage>
</organism>